<accession>Q7U9E9</accession>
<keyword evidence="4" id="KW-0472">Membrane</keyword>
<dbReference type="InterPro" id="IPR007803">
    <property type="entry name" value="Asp/Arg/Pro-Hydrxlase"/>
</dbReference>
<dbReference type="Proteomes" id="UP000001422">
    <property type="component" value="Chromosome"/>
</dbReference>
<feature type="domain" description="Aspartyl/asparaginy/proline hydroxylase" evidence="5">
    <location>
        <begin position="57"/>
        <end position="215"/>
    </location>
</feature>
<evidence type="ECO:0000256" key="3">
    <source>
        <dbReference type="ARBA" id="ARBA00023002"/>
    </source>
</evidence>
<proteinExistence type="inferred from homology"/>
<dbReference type="EMBL" id="BX569689">
    <property type="protein sequence ID" value="CAE06824.1"/>
    <property type="molecule type" value="Genomic_DNA"/>
</dbReference>
<dbReference type="STRING" id="84588.SYNW0309"/>
<dbReference type="AlphaFoldDB" id="Q7U9E9"/>
<keyword evidence="2" id="KW-0223">Dioxygenase</keyword>
<evidence type="ECO:0000313" key="7">
    <source>
        <dbReference type="Proteomes" id="UP000001422"/>
    </source>
</evidence>
<dbReference type="eggNOG" id="COG3555">
    <property type="taxonomic scope" value="Bacteria"/>
</dbReference>
<name>Q7U9E9_PARMW</name>
<feature type="transmembrane region" description="Helical" evidence="4">
    <location>
        <begin position="219"/>
        <end position="236"/>
    </location>
</feature>
<dbReference type="GO" id="GO:0051213">
    <property type="term" value="F:dioxygenase activity"/>
    <property type="evidence" value="ECO:0007669"/>
    <property type="project" value="UniProtKB-KW"/>
</dbReference>
<dbReference type="InterPro" id="IPR051821">
    <property type="entry name" value="Asp/Asn_beta-hydroxylase"/>
</dbReference>
<dbReference type="SUPFAM" id="SSF51197">
    <property type="entry name" value="Clavaminate synthase-like"/>
    <property type="match status" value="1"/>
</dbReference>
<keyword evidence="7" id="KW-1185">Reference proteome</keyword>
<dbReference type="HOGENOM" id="CLU_071783_1_0_3"/>
<dbReference type="PANTHER" id="PTHR46332">
    <property type="entry name" value="ASPARTATE BETA-HYDROXYLASE DOMAIN-CONTAINING PROTEIN 2"/>
    <property type="match status" value="1"/>
</dbReference>
<evidence type="ECO:0000256" key="1">
    <source>
        <dbReference type="ARBA" id="ARBA00007730"/>
    </source>
</evidence>
<evidence type="ECO:0000256" key="4">
    <source>
        <dbReference type="SAM" id="Phobius"/>
    </source>
</evidence>
<evidence type="ECO:0000259" key="5">
    <source>
        <dbReference type="Pfam" id="PF05118"/>
    </source>
</evidence>
<reference evidence="6 7" key="1">
    <citation type="journal article" date="2003" name="Nature">
        <title>The genome of a motile marine Synechococcus.</title>
        <authorList>
            <person name="Palenik B."/>
            <person name="Brahamsha B."/>
            <person name="Larimer F."/>
            <person name="Land M."/>
            <person name="Hauser L."/>
            <person name="Chain P."/>
            <person name="Lamerdin J."/>
            <person name="Regala W."/>
            <person name="Allen E.A."/>
            <person name="McCarren J."/>
            <person name="Paulsen I."/>
            <person name="Dufresne A."/>
            <person name="Partensky F."/>
            <person name="Webb E."/>
            <person name="Waterbury J."/>
        </authorList>
    </citation>
    <scope>NUCLEOTIDE SEQUENCE [LARGE SCALE GENOMIC DNA]</scope>
    <source>
        <strain evidence="6 7">WH8102</strain>
    </source>
</reference>
<keyword evidence="4" id="KW-1133">Transmembrane helix</keyword>
<comment type="similarity">
    <text evidence="1">Belongs to the aspartyl/asparaginyl beta-hydroxylase family.</text>
</comment>
<gene>
    <name evidence="6" type="ordered locus">SYNW0309</name>
</gene>
<protein>
    <recommendedName>
        <fullName evidence="5">Aspartyl/asparaginy/proline hydroxylase domain-containing protein</fullName>
    </recommendedName>
</protein>
<organism evidence="6 7">
    <name type="scientific">Parasynechococcus marenigrum (strain WH8102)</name>
    <dbReference type="NCBI Taxonomy" id="84588"/>
    <lineage>
        <taxon>Bacteria</taxon>
        <taxon>Bacillati</taxon>
        <taxon>Cyanobacteriota</taxon>
        <taxon>Cyanophyceae</taxon>
        <taxon>Synechococcales</taxon>
        <taxon>Prochlorococcaceae</taxon>
        <taxon>Parasynechococcus</taxon>
        <taxon>Parasynechococcus marenigrum</taxon>
    </lineage>
</organism>
<keyword evidence="4" id="KW-0812">Transmembrane</keyword>
<keyword evidence="3" id="KW-0560">Oxidoreductase</keyword>
<dbReference type="PANTHER" id="PTHR46332:SF5">
    <property type="entry name" value="ASPARTATE BETA-HYDROXYLASE DOMAIN CONTAINING 2"/>
    <property type="match status" value="1"/>
</dbReference>
<dbReference type="Gene3D" id="2.60.120.330">
    <property type="entry name" value="B-lactam Antibiotic, Isopenicillin N Synthase, Chain"/>
    <property type="match status" value="1"/>
</dbReference>
<dbReference type="Pfam" id="PF05118">
    <property type="entry name" value="Asp_Arg_Hydrox"/>
    <property type="match status" value="1"/>
</dbReference>
<evidence type="ECO:0000313" key="6">
    <source>
        <dbReference type="EMBL" id="CAE06824.1"/>
    </source>
</evidence>
<dbReference type="InterPro" id="IPR027443">
    <property type="entry name" value="IPNS-like_sf"/>
</dbReference>
<dbReference type="KEGG" id="syw:SYNW0309"/>
<sequence>MLSPDWARAVRKKLLRWAPWNYRFWREIARWCYERSLHNPAVVPALDHFPASAELHSNFDAIRRETLEVALSGRLPANHEIMEQQRTLYEFDRKVWGMLPLRGYGYDYPANQALIPSLRSFLSRHRDVVSAAVSLFPPRKVLRPHKGPFKGVWRFHLPLYVADLGDGCSSCELLIDGKTYHLQEGEGFLWDDTFLHSAVNPSDQPRVVLLFDVFRRDQPFWLVAMSWLFLAIAQLWQRLQNMRERALLRATAS</sequence>
<evidence type="ECO:0000256" key="2">
    <source>
        <dbReference type="ARBA" id="ARBA00022964"/>
    </source>
</evidence>